<dbReference type="UniPathway" id="UPA00143"/>
<dbReference type="GO" id="GO:0016567">
    <property type="term" value="P:protein ubiquitination"/>
    <property type="evidence" value="ECO:0007669"/>
    <property type="project" value="UniProtKB-UniPathway"/>
</dbReference>
<evidence type="ECO:0000256" key="7">
    <source>
        <dbReference type="PROSITE-ProRule" id="PRU00259"/>
    </source>
</evidence>
<dbReference type="SMART" id="SM00504">
    <property type="entry name" value="Ubox"/>
    <property type="match status" value="1"/>
</dbReference>
<feature type="repeat" description="ARM" evidence="7">
    <location>
        <begin position="324"/>
        <end position="366"/>
    </location>
</feature>
<name>A0A5N6LED4_9ASTR</name>
<comment type="catalytic activity">
    <reaction evidence="1">
        <text>S-ubiquitinyl-[E2 ubiquitin-conjugating enzyme]-L-cysteine + [acceptor protein]-L-lysine = [E2 ubiquitin-conjugating enzyme]-L-cysteine + N(6)-ubiquitinyl-[acceptor protein]-L-lysine.</text>
        <dbReference type="EC" id="2.3.2.27"/>
    </reaction>
</comment>
<dbReference type="InterPro" id="IPR045210">
    <property type="entry name" value="RING-Ubox_PUB"/>
</dbReference>
<dbReference type="Pfam" id="PF25368">
    <property type="entry name" value="PUB10_N"/>
    <property type="match status" value="1"/>
</dbReference>
<keyword evidence="6" id="KW-0833">Ubl conjugation pathway</keyword>
<evidence type="ECO:0000313" key="10">
    <source>
        <dbReference type="Proteomes" id="UP000326396"/>
    </source>
</evidence>
<gene>
    <name evidence="9" type="ORF">E3N88_43640</name>
</gene>
<dbReference type="Gene3D" id="3.30.40.10">
    <property type="entry name" value="Zinc/RING finger domain, C3HC4 (zinc finger)"/>
    <property type="match status" value="1"/>
</dbReference>
<comment type="pathway">
    <text evidence="2">Protein modification; protein ubiquitination.</text>
</comment>
<dbReference type="PANTHER" id="PTHR23315">
    <property type="entry name" value="U BOX DOMAIN-CONTAINING"/>
    <property type="match status" value="1"/>
</dbReference>
<evidence type="ECO:0000256" key="4">
    <source>
        <dbReference type="ARBA" id="ARBA00022679"/>
    </source>
</evidence>
<feature type="domain" description="U-box" evidence="8">
    <location>
        <begin position="180"/>
        <end position="254"/>
    </location>
</feature>
<dbReference type="SUPFAM" id="SSF48371">
    <property type="entry name" value="ARM repeat"/>
    <property type="match status" value="1"/>
</dbReference>
<dbReference type="InterPro" id="IPR011989">
    <property type="entry name" value="ARM-like"/>
</dbReference>
<dbReference type="Pfam" id="PF04564">
    <property type="entry name" value="U-box"/>
    <property type="match status" value="1"/>
</dbReference>
<dbReference type="InterPro" id="IPR003613">
    <property type="entry name" value="Ubox_domain"/>
</dbReference>
<proteinExistence type="predicted"/>
<protein>
    <recommendedName>
        <fullName evidence="3">RING-type E3 ubiquitin transferase</fullName>
        <ecNumber evidence="3">2.3.2.27</ecNumber>
    </recommendedName>
</protein>
<dbReference type="FunFam" id="1.25.10.10:FF:000485">
    <property type="entry name" value="RING-type E3 ubiquitin transferase"/>
    <property type="match status" value="1"/>
</dbReference>
<evidence type="ECO:0000313" key="9">
    <source>
        <dbReference type="EMBL" id="KAD0845377.1"/>
    </source>
</evidence>
<dbReference type="SUPFAM" id="SSF57850">
    <property type="entry name" value="RING/U-box"/>
    <property type="match status" value="1"/>
</dbReference>
<reference evidence="9 10" key="1">
    <citation type="submission" date="2019-05" db="EMBL/GenBank/DDBJ databases">
        <title>Mikania micrantha, genome provides insights into the molecular mechanism of rapid growth.</title>
        <authorList>
            <person name="Liu B."/>
        </authorList>
    </citation>
    <scope>NUCLEOTIDE SEQUENCE [LARGE SCALE GENOMIC DNA]</scope>
    <source>
        <strain evidence="9">NLD-2019</strain>
        <tissue evidence="9">Leaf</tissue>
    </source>
</reference>
<accession>A0A5N6LED4</accession>
<dbReference type="OrthoDB" id="10064100at2759"/>
<keyword evidence="5" id="KW-0677">Repeat</keyword>
<dbReference type="EMBL" id="SZYD01001336">
    <property type="protein sequence ID" value="KAD0845377.1"/>
    <property type="molecule type" value="Genomic_DNA"/>
</dbReference>
<evidence type="ECO:0000256" key="6">
    <source>
        <dbReference type="ARBA" id="ARBA00022786"/>
    </source>
</evidence>
<dbReference type="PROSITE" id="PS51698">
    <property type="entry name" value="U_BOX"/>
    <property type="match status" value="1"/>
</dbReference>
<dbReference type="FunFam" id="3.30.40.10:FF:000442">
    <property type="entry name" value="RING-type E3 ubiquitin transferase"/>
    <property type="match status" value="1"/>
</dbReference>
<evidence type="ECO:0000256" key="1">
    <source>
        <dbReference type="ARBA" id="ARBA00000900"/>
    </source>
</evidence>
<dbReference type="InterPro" id="IPR013083">
    <property type="entry name" value="Znf_RING/FYVE/PHD"/>
</dbReference>
<organism evidence="9 10">
    <name type="scientific">Mikania micrantha</name>
    <name type="common">bitter vine</name>
    <dbReference type="NCBI Taxonomy" id="192012"/>
    <lineage>
        <taxon>Eukaryota</taxon>
        <taxon>Viridiplantae</taxon>
        <taxon>Streptophyta</taxon>
        <taxon>Embryophyta</taxon>
        <taxon>Tracheophyta</taxon>
        <taxon>Spermatophyta</taxon>
        <taxon>Magnoliopsida</taxon>
        <taxon>eudicotyledons</taxon>
        <taxon>Gunneridae</taxon>
        <taxon>Pentapetalae</taxon>
        <taxon>asterids</taxon>
        <taxon>campanulids</taxon>
        <taxon>Asterales</taxon>
        <taxon>Asteraceae</taxon>
        <taxon>Asteroideae</taxon>
        <taxon>Heliantheae alliance</taxon>
        <taxon>Eupatorieae</taxon>
        <taxon>Mikania</taxon>
    </lineage>
</organism>
<keyword evidence="10" id="KW-1185">Reference proteome</keyword>
<dbReference type="InterPro" id="IPR058678">
    <property type="entry name" value="ARM_PUB"/>
</dbReference>
<dbReference type="PROSITE" id="PS50176">
    <property type="entry name" value="ARM_REPEAT"/>
    <property type="match status" value="1"/>
</dbReference>
<dbReference type="Proteomes" id="UP000326396">
    <property type="component" value="Unassembled WGS sequence"/>
</dbReference>
<dbReference type="InterPro" id="IPR057623">
    <property type="entry name" value="PUB12-19-like_N"/>
</dbReference>
<dbReference type="SMART" id="SM00185">
    <property type="entry name" value="ARM"/>
    <property type="match status" value="3"/>
</dbReference>
<dbReference type="EC" id="2.3.2.27" evidence="3"/>
<sequence>MFFTEIMEQDVSGLPDSALLSFSELHHSLQKIVHLLEDCTRSGARVWMLMKSHFVSTQFSSLIRAIATALDIIPMNLIKVSVEVKELVEMVAKQARKAKMEVDPDDDYAMKRVMMILNQFENKFEPDPIMIKRVLHHLRIDSWSECHKEIRGVLFDNTDLNYNDDQSIGKPNLEIILSCLNPEDFRCPISLELMTDPVTVSTGQTYDRVSIQKWLKAGNLICPKTGEKLSSTELVPNLNLRKVIQQYCIDHGVQISKFQSQSRDISSTILPGSLACAESIKFLSEYLVRRLRNGTVKQKSRAAFEIRLLAKSNIYNRLCVIEAGAIPLLLTLLSSPDTTTQENAIAGLLKLSKHSNGKKVIINHGGLNLIVNVLKNGLKQESKQIAAAAIFYLSSVQTNQKLINEIPQAIPALIDQIKTGSSCGKKNSLAALFGILIHPRNHQTALSSGIIPLLSNLISTSQKPEIITDSLAVVATLAESFDGSDTIFKASSLPLIIKTFQTSPSPAAKEYCVSILLALCNNLGNEVIAVLATNTNLIGFLYTLSTTGGSQAAKKARSLIRIIHRFHETNSSGLMANWDSSRIAAVGSC</sequence>
<dbReference type="Gene3D" id="1.25.10.10">
    <property type="entry name" value="Leucine-rich Repeat Variant"/>
    <property type="match status" value="2"/>
</dbReference>
<dbReference type="PANTHER" id="PTHR23315:SF116">
    <property type="entry name" value="RING-TYPE E3 UBIQUITIN TRANSFERASE"/>
    <property type="match status" value="1"/>
</dbReference>
<evidence type="ECO:0000259" key="8">
    <source>
        <dbReference type="PROSITE" id="PS51698"/>
    </source>
</evidence>
<dbReference type="GO" id="GO:0061630">
    <property type="term" value="F:ubiquitin protein ligase activity"/>
    <property type="evidence" value="ECO:0007669"/>
    <property type="project" value="UniProtKB-EC"/>
</dbReference>
<dbReference type="GO" id="GO:0010029">
    <property type="term" value="P:regulation of seed germination"/>
    <property type="evidence" value="ECO:0007669"/>
    <property type="project" value="UniProtKB-ARBA"/>
</dbReference>
<evidence type="ECO:0000256" key="3">
    <source>
        <dbReference type="ARBA" id="ARBA00012483"/>
    </source>
</evidence>
<comment type="caution">
    <text evidence="9">The sequence shown here is derived from an EMBL/GenBank/DDBJ whole genome shotgun (WGS) entry which is preliminary data.</text>
</comment>
<dbReference type="AlphaFoldDB" id="A0A5N6LED4"/>
<evidence type="ECO:0000256" key="5">
    <source>
        <dbReference type="ARBA" id="ARBA00022737"/>
    </source>
</evidence>
<dbReference type="InterPro" id="IPR016024">
    <property type="entry name" value="ARM-type_fold"/>
</dbReference>
<keyword evidence="4" id="KW-0808">Transferase</keyword>
<dbReference type="CDD" id="cd16664">
    <property type="entry name" value="RING-Ubox_PUB"/>
    <property type="match status" value="1"/>
</dbReference>
<dbReference type="InterPro" id="IPR000225">
    <property type="entry name" value="Armadillo"/>
</dbReference>
<evidence type="ECO:0000256" key="2">
    <source>
        <dbReference type="ARBA" id="ARBA00004906"/>
    </source>
</evidence>
<dbReference type="Pfam" id="PF25598">
    <property type="entry name" value="ARM_PUB"/>
    <property type="match status" value="1"/>
</dbReference>